<evidence type="ECO:0000313" key="2">
    <source>
        <dbReference type="EMBL" id="TFY73610.1"/>
    </source>
</evidence>
<keyword evidence="3" id="KW-1185">Reference proteome</keyword>
<name>A0A4Y9ZHG1_9AGAM</name>
<accession>A0A4Y9ZHG1</accession>
<dbReference type="EMBL" id="SFCI01002701">
    <property type="protein sequence ID" value="TFY73610.1"/>
    <property type="molecule type" value="Genomic_DNA"/>
</dbReference>
<proteinExistence type="predicted"/>
<reference evidence="2 3" key="1">
    <citation type="submission" date="2019-02" db="EMBL/GenBank/DDBJ databases">
        <title>Genome sequencing of the rare red list fungi Hericium alpestre (H. flagellum).</title>
        <authorList>
            <person name="Buettner E."/>
            <person name="Kellner H."/>
        </authorList>
    </citation>
    <scope>NUCLEOTIDE SEQUENCE [LARGE SCALE GENOMIC DNA]</scope>
    <source>
        <strain evidence="2 3">DSM 108284</strain>
    </source>
</reference>
<protein>
    <submittedName>
        <fullName evidence="2">Uncharacterized protein</fullName>
    </submittedName>
</protein>
<sequence>MRIIPRAITCIQKLREEVEELKSRDQASLVAIQNLQQRNAYLEQERQMLRASVTELQEREMERNNLILEMQHRIRYPEAGHFMTA</sequence>
<dbReference type="AlphaFoldDB" id="A0A4Y9ZHG1"/>
<keyword evidence="1" id="KW-0175">Coiled coil</keyword>
<organism evidence="2 3">
    <name type="scientific">Hericium alpestre</name>
    <dbReference type="NCBI Taxonomy" id="135208"/>
    <lineage>
        <taxon>Eukaryota</taxon>
        <taxon>Fungi</taxon>
        <taxon>Dikarya</taxon>
        <taxon>Basidiomycota</taxon>
        <taxon>Agaricomycotina</taxon>
        <taxon>Agaricomycetes</taxon>
        <taxon>Russulales</taxon>
        <taxon>Hericiaceae</taxon>
        <taxon>Hericium</taxon>
    </lineage>
</organism>
<dbReference type="Proteomes" id="UP000298061">
    <property type="component" value="Unassembled WGS sequence"/>
</dbReference>
<evidence type="ECO:0000313" key="3">
    <source>
        <dbReference type="Proteomes" id="UP000298061"/>
    </source>
</evidence>
<evidence type="ECO:0000256" key="1">
    <source>
        <dbReference type="SAM" id="Coils"/>
    </source>
</evidence>
<gene>
    <name evidence="2" type="ORF">EWM64_g10403</name>
</gene>
<comment type="caution">
    <text evidence="2">The sequence shown here is derived from an EMBL/GenBank/DDBJ whole genome shotgun (WGS) entry which is preliminary data.</text>
</comment>
<feature type="coiled-coil region" evidence="1">
    <location>
        <begin position="32"/>
        <end position="59"/>
    </location>
</feature>